<dbReference type="PANTHER" id="PTHR43383:SF2">
    <property type="entry name" value="AMIDOHYDROLASE 2 FAMILY PROTEIN"/>
    <property type="match status" value="1"/>
</dbReference>
<accession>A0A4Q9DWT4</accession>
<dbReference type="Pfam" id="PF04909">
    <property type="entry name" value="Amidohydro_2"/>
    <property type="match status" value="1"/>
</dbReference>
<dbReference type="Gene3D" id="3.20.20.140">
    <property type="entry name" value="Metal-dependent hydrolases"/>
    <property type="match status" value="1"/>
</dbReference>
<dbReference type="OrthoDB" id="8244441at2"/>
<comment type="caution">
    <text evidence="2">The sequence shown here is derived from an EMBL/GenBank/DDBJ whole genome shotgun (WGS) entry which is preliminary data.</text>
</comment>
<name>A0A4Q9DWT4_9BACL</name>
<dbReference type="PANTHER" id="PTHR43383">
    <property type="entry name" value="NODULIN 6"/>
    <property type="match status" value="1"/>
</dbReference>
<protein>
    <recommendedName>
        <fullName evidence="1">Amidohydrolase-related domain-containing protein</fullName>
    </recommendedName>
</protein>
<dbReference type="EMBL" id="SIRE01000002">
    <property type="protein sequence ID" value="TBL81509.1"/>
    <property type="molecule type" value="Genomic_DNA"/>
</dbReference>
<organism evidence="2 3">
    <name type="scientific">Paenibacillus thalictri</name>
    <dbReference type="NCBI Taxonomy" id="2527873"/>
    <lineage>
        <taxon>Bacteria</taxon>
        <taxon>Bacillati</taxon>
        <taxon>Bacillota</taxon>
        <taxon>Bacilli</taxon>
        <taxon>Bacillales</taxon>
        <taxon>Paenibacillaceae</taxon>
        <taxon>Paenibacillus</taxon>
    </lineage>
</organism>
<dbReference type="GO" id="GO:0016787">
    <property type="term" value="F:hydrolase activity"/>
    <property type="evidence" value="ECO:0007669"/>
    <property type="project" value="InterPro"/>
</dbReference>
<keyword evidence="3" id="KW-1185">Reference proteome</keyword>
<dbReference type="AlphaFoldDB" id="A0A4Q9DWT4"/>
<sequence length="404" mass="45656">MIIKEERITMNFSNVPVFDNHTHTLDPRSIQLTPLELALNFLHGYRDVLPKTPGGPNGISEELQLHIENMGVVHTMVNHLSKLFACEPTLQAVTEERNRRTTEGMVDYTKLLYKDAGIMGTVVESVLPMNDPIVGLFPCRIFRLFKLDNRLFELFNQYDSYLEFKQALQGKIEYAVKTEGYIGIKCHIAEVYTLDARPVYDKEAIQAYAAAKAKDREAMLTVYFAIFTATMLQCQELDIPLHIHTGVTGQSAITGQPAFSGEIKQGHVHDTDPFLLSNFLTEPQLLNTKLVLLHAAYPWIRNAAMMAHNFPHVWVDVSWTLPWTSIGFNPIIEEILAIAPHSKIMTGSGQHGIPEIAWLTAKVMKASLHAVLTKAVECDYLAEQQAQKTGEMVLYRNAQRLYKF</sequence>
<dbReference type="InterPro" id="IPR032466">
    <property type="entry name" value="Metal_Hydrolase"/>
</dbReference>
<dbReference type="Proteomes" id="UP000293142">
    <property type="component" value="Unassembled WGS sequence"/>
</dbReference>
<proteinExistence type="predicted"/>
<dbReference type="InterPro" id="IPR006680">
    <property type="entry name" value="Amidohydro-rel"/>
</dbReference>
<evidence type="ECO:0000313" key="3">
    <source>
        <dbReference type="Proteomes" id="UP000293142"/>
    </source>
</evidence>
<gene>
    <name evidence="2" type="ORF">EYB31_00385</name>
</gene>
<dbReference type="SUPFAM" id="SSF51556">
    <property type="entry name" value="Metallo-dependent hydrolases"/>
    <property type="match status" value="1"/>
</dbReference>
<evidence type="ECO:0000313" key="2">
    <source>
        <dbReference type="EMBL" id="TBL81509.1"/>
    </source>
</evidence>
<feature type="domain" description="Amidohydrolase-related" evidence="1">
    <location>
        <begin position="234"/>
        <end position="404"/>
    </location>
</feature>
<evidence type="ECO:0000259" key="1">
    <source>
        <dbReference type="Pfam" id="PF04909"/>
    </source>
</evidence>
<reference evidence="2 3" key="1">
    <citation type="submission" date="2019-02" db="EMBL/GenBank/DDBJ databases">
        <title>Paenibacillus sp. nov., isolated from surface-sterilized tissue of Thalictrum simplex L.</title>
        <authorList>
            <person name="Tuo L."/>
        </authorList>
    </citation>
    <scope>NUCLEOTIDE SEQUENCE [LARGE SCALE GENOMIC DNA]</scope>
    <source>
        <strain evidence="2 3">N2SHLJ1</strain>
    </source>
</reference>